<dbReference type="Proteomes" id="UP000326678">
    <property type="component" value="Chromosome Gxm1"/>
</dbReference>
<evidence type="ECO:0000313" key="2">
    <source>
        <dbReference type="Proteomes" id="UP000326678"/>
    </source>
</evidence>
<dbReference type="EMBL" id="CP045226">
    <property type="protein sequence ID" value="QFS47777.1"/>
    <property type="molecule type" value="Genomic_DNA"/>
</dbReference>
<dbReference type="KEGG" id="nsh:GXM_05269"/>
<evidence type="ECO:0000313" key="1">
    <source>
        <dbReference type="EMBL" id="QFS47777.1"/>
    </source>
</evidence>
<dbReference type="AlphaFoldDB" id="A0A5P8W4W0"/>
<name>A0A5P8W4W0_9NOSO</name>
<keyword evidence="2" id="KW-1185">Reference proteome</keyword>
<reference evidence="1 2" key="1">
    <citation type="submission" date="2019-10" db="EMBL/GenBank/DDBJ databases">
        <title>Genomic and transcriptomic insights into the perfect genentic adaptation of a filamentous nitrogen-fixing cyanobacterium to rice fields.</title>
        <authorList>
            <person name="Chen Z."/>
        </authorList>
    </citation>
    <scope>NUCLEOTIDE SEQUENCE [LARGE SCALE GENOMIC DNA]</scope>
    <source>
        <strain evidence="1">CCNUC1</strain>
    </source>
</reference>
<accession>A0A5P8W4W0</accession>
<protein>
    <submittedName>
        <fullName evidence="1">Uncharacterized protein</fullName>
    </submittedName>
</protein>
<proteinExistence type="predicted"/>
<gene>
    <name evidence="1" type="ORF">GXM_05269</name>
</gene>
<organism evidence="1 2">
    <name type="scientific">Nostoc sphaeroides CCNUC1</name>
    <dbReference type="NCBI Taxonomy" id="2653204"/>
    <lineage>
        <taxon>Bacteria</taxon>
        <taxon>Bacillati</taxon>
        <taxon>Cyanobacteriota</taxon>
        <taxon>Cyanophyceae</taxon>
        <taxon>Nostocales</taxon>
        <taxon>Nostocaceae</taxon>
        <taxon>Nostoc</taxon>
    </lineage>
</organism>
<sequence>MLHKEGKAASPNHHPITKNYFNPFNLGGVFSWCYACSSVVQRTFSYLTRSPLAPLRKVRSSLAFISGTLV</sequence>